<comment type="caution">
    <text evidence="13">The sequence shown here is derived from an EMBL/GenBank/DDBJ whole genome shotgun (WGS) entry which is preliminary data.</text>
</comment>
<evidence type="ECO:0000256" key="8">
    <source>
        <dbReference type="ARBA" id="ARBA00023002"/>
    </source>
</evidence>
<dbReference type="GO" id="GO:0051539">
    <property type="term" value="F:4 iron, 4 sulfur cluster binding"/>
    <property type="evidence" value="ECO:0007669"/>
    <property type="project" value="UniProtKB-KW"/>
</dbReference>
<dbReference type="Gene3D" id="3.20.20.70">
    <property type="entry name" value="Aldolase class I"/>
    <property type="match status" value="1"/>
</dbReference>
<evidence type="ECO:0000256" key="9">
    <source>
        <dbReference type="ARBA" id="ARBA00023004"/>
    </source>
</evidence>
<dbReference type="PANTHER" id="PTHR30352">
    <property type="entry name" value="PYRUVATE FORMATE-LYASE-ACTIVATING ENZYME"/>
    <property type="match status" value="1"/>
</dbReference>
<dbReference type="EMBL" id="SLXT01000023">
    <property type="protein sequence ID" value="TCP62119.1"/>
    <property type="molecule type" value="Genomic_DNA"/>
</dbReference>
<evidence type="ECO:0000313" key="13">
    <source>
        <dbReference type="EMBL" id="TCP62119.1"/>
    </source>
</evidence>
<name>A0A4R2RI37_9FIRM</name>
<dbReference type="NCBIfam" id="TIGR02491">
    <property type="entry name" value="NrdG"/>
    <property type="match status" value="1"/>
</dbReference>
<dbReference type="InterPro" id="IPR001989">
    <property type="entry name" value="Radical_activat_CS"/>
</dbReference>
<dbReference type="Pfam" id="PF13353">
    <property type="entry name" value="Fer4_12"/>
    <property type="match status" value="1"/>
</dbReference>
<evidence type="ECO:0000256" key="1">
    <source>
        <dbReference type="ARBA" id="ARBA00001966"/>
    </source>
</evidence>
<evidence type="ECO:0000256" key="10">
    <source>
        <dbReference type="ARBA" id="ARBA00023014"/>
    </source>
</evidence>
<dbReference type="InterPro" id="IPR012837">
    <property type="entry name" value="NrdG"/>
</dbReference>
<dbReference type="SFLD" id="SFLDS00029">
    <property type="entry name" value="Radical_SAM"/>
    <property type="match status" value="1"/>
</dbReference>
<evidence type="ECO:0000256" key="2">
    <source>
        <dbReference type="ARBA" id="ARBA00003852"/>
    </source>
</evidence>
<evidence type="ECO:0000256" key="7">
    <source>
        <dbReference type="ARBA" id="ARBA00022723"/>
    </source>
</evidence>
<keyword evidence="8 12" id="KW-0560">Oxidoreductase</keyword>
<evidence type="ECO:0000313" key="14">
    <source>
        <dbReference type="Proteomes" id="UP000294813"/>
    </source>
</evidence>
<dbReference type="InterPro" id="IPR013785">
    <property type="entry name" value="Aldolase_TIM"/>
</dbReference>
<evidence type="ECO:0000256" key="5">
    <source>
        <dbReference type="ARBA" id="ARBA00022485"/>
    </source>
</evidence>
<dbReference type="SFLD" id="SFLDG01066">
    <property type="entry name" value="organic_radical-activating_enz"/>
    <property type="match status" value="1"/>
</dbReference>
<keyword evidence="6" id="KW-0949">S-adenosyl-L-methionine</keyword>
<keyword evidence="5" id="KW-0004">4Fe-4S</keyword>
<comment type="catalytic activity">
    <reaction evidence="11">
        <text>glycyl-[protein] + reduced [flavodoxin] + S-adenosyl-L-methionine = glycin-2-yl radical-[protein] + semiquinone [flavodoxin] + 5'-deoxyadenosine + L-methionine + H(+)</text>
        <dbReference type="Rhea" id="RHEA:61976"/>
        <dbReference type="Rhea" id="RHEA-COMP:10622"/>
        <dbReference type="Rhea" id="RHEA-COMP:14480"/>
        <dbReference type="Rhea" id="RHEA-COMP:15993"/>
        <dbReference type="Rhea" id="RHEA-COMP:15994"/>
        <dbReference type="ChEBI" id="CHEBI:15378"/>
        <dbReference type="ChEBI" id="CHEBI:17319"/>
        <dbReference type="ChEBI" id="CHEBI:29947"/>
        <dbReference type="ChEBI" id="CHEBI:32722"/>
        <dbReference type="ChEBI" id="CHEBI:57618"/>
        <dbReference type="ChEBI" id="CHEBI:57844"/>
        <dbReference type="ChEBI" id="CHEBI:59789"/>
        <dbReference type="ChEBI" id="CHEBI:140311"/>
    </reaction>
</comment>
<dbReference type="GO" id="GO:0043365">
    <property type="term" value="F:[formate-C-acetyltransferase]-activating enzyme activity"/>
    <property type="evidence" value="ECO:0007669"/>
    <property type="project" value="InterPro"/>
</dbReference>
<evidence type="ECO:0000256" key="12">
    <source>
        <dbReference type="PIRNR" id="PIRNR000368"/>
    </source>
</evidence>
<organism evidence="13 14">
    <name type="scientific">Heliophilum fasciatum</name>
    <dbReference type="NCBI Taxonomy" id="35700"/>
    <lineage>
        <taxon>Bacteria</taxon>
        <taxon>Bacillati</taxon>
        <taxon>Bacillota</taxon>
        <taxon>Clostridia</taxon>
        <taxon>Eubacteriales</taxon>
        <taxon>Heliobacteriaceae</taxon>
        <taxon>Heliophilum</taxon>
    </lineage>
</organism>
<keyword evidence="10" id="KW-0411">Iron-sulfur</keyword>
<dbReference type="EC" id="1.97.1.-" evidence="12"/>
<keyword evidence="9" id="KW-0408">Iron</keyword>
<proteinExistence type="inferred from homology"/>
<evidence type="ECO:0000256" key="4">
    <source>
        <dbReference type="ARBA" id="ARBA00014281"/>
    </source>
</evidence>
<dbReference type="InterPro" id="IPR058240">
    <property type="entry name" value="rSAM_sf"/>
</dbReference>
<keyword evidence="14" id="KW-1185">Reference proteome</keyword>
<evidence type="ECO:0000256" key="3">
    <source>
        <dbReference type="ARBA" id="ARBA00009777"/>
    </source>
</evidence>
<accession>A0A4R2RI37</accession>
<dbReference type="AlphaFoldDB" id="A0A4R2RI37"/>
<reference evidence="13 14" key="1">
    <citation type="submission" date="2019-03" db="EMBL/GenBank/DDBJ databases">
        <title>Genomic Encyclopedia of Type Strains, Phase IV (KMG-IV): sequencing the most valuable type-strain genomes for metagenomic binning, comparative biology and taxonomic classification.</title>
        <authorList>
            <person name="Goeker M."/>
        </authorList>
    </citation>
    <scope>NUCLEOTIDE SEQUENCE [LARGE SCALE GENOMIC DNA]</scope>
    <source>
        <strain evidence="13 14">DSM 11170</strain>
    </source>
</reference>
<dbReference type="InterPro" id="IPR007197">
    <property type="entry name" value="rSAM"/>
</dbReference>
<dbReference type="SUPFAM" id="SSF102114">
    <property type="entry name" value="Radical SAM enzymes"/>
    <property type="match status" value="1"/>
</dbReference>
<evidence type="ECO:0000256" key="6">
    <source>
        <dbReference type="ARBA" id="ARBA00022691"/>
    </source>
</evidence>
<dbReference type="PIRSF" id="PIRSF000368">
    <property type="entry name" value="NrdG"/>
    <property type="match status" value="1"/>
</dbReference>
<dbReference type="SFLD" id="SFLDG01063">
    <property type="entry name" value="activating_enzymes__group_1"/>
    <property type="match status" value="1"/>
</dbReference>
<dbReference type="GO" id="GO:0004748">
    <property type="term" value="F:ribonucleoside-diphosphate reductase activity, thioredoxin disulfide as acceptor"/>
    <property type="evidence" value="ECO:0007669"/>
    <property type="project" value="TreeGrafter"/>
</dbReference>
<dbReference type="Proteomes" id="UP000294813">
    <property type="component" value="Unassembled WGS sequence"/>
</dbReference>
<comment type="function">
    <text evidence="2 12">Activation of anaerobic ribonucleoside-triphosphate reductase under anaerobic conditions by generation of an organic free radical, using S-adenosylmethionine and reduced flavodoxin as cosubstrates to produce 5'-deoxy-adenosine.</text>
</comment>
<dbReference type="InterPro" id="IPR034457">
    <property type="entry name" value="Organic_radical-activating"/>
</dbReference>
<dbReference type="GO" id="GO:0046872">
    <property type="term" value="F:metal ion binding"/>
    <property type="evidence" value="ECO:0007669"/>
    <property type="project" value="UniProtKB-KW"/>
</dbReference>
<dbReference type="SFLD" id="SFLDF00299">
    <property type="entry name" value="anaerobic_ribonucleoside-triph"/>
    <property type="match status" value="1"/>
</dbReference>
<protein>
    <recommendedName>
        <fullName evidence="4 12">Anaerobic ribonucleoside-triphosphate reductase-activating protein</fullName>
        <ecNumber evidence="12">1.97.1.-</ecNumber>
    </recommendedName>
</protein>
<sequence>MKLRIAGLVPESIVDGPGVRFTVFVQGCYRSCPGCHNPDTQDPAGGREVTIEEVLMMIRQGTSYLSGVTFSGGEPFEQAATLALLADEVKAMGLHIVVYSGYRWEELQLREDAMMLLRRCDWLIDGPYREEERDLAIAFRGSRNQRIVDVASSLRQGRVVTVQGYV</sequence>
<comment type="similarity">
    <text evidence="3 12">Belongs to the organic radical-activating enzymes family.</text>
</comment>
<dbReference type="RefSeq" id="WP_207668876.1">
    <property type="nucleotide sequence ID" value="NZ_JAOQNU010000023.1"/>
</dbReference>
<dbReference type="PANTHER" id="PTHR30352:SF2">
    <property type="entry name" value="ANAEROBIC RIBONUCLEOSIDE-TRIPHOSPHATE REDUCTASE-ACTIVATING PROTEIN"/>
    <property type="match status" value="1"/>
</dbReference>
<evidence type="ECO:0000256" key="11">
    <source>
        <dbReference type="ARBA" id="ARBA00047365"/>
    </source>
</evidence>
<gene>
    <name evidence="13" type="ORF">EDD73_12326</name>
</gene>
<keyword evidence="7" id="KW-0479">Metal-binding</keyword>
<comment type="cofactor">
    <cofactor evidence="1">
        <name>[4Fe-4S] cluster</name>
        <dbReference type="ChEBI" id="CHEBI:49883"/>
    </cofactor>
</comment>
<dbReference type="PROSITE" id="PS01087">
    <property type="entry name" value="RADICAL_ACTIVATING"/>
    <property type="match status" value="1"/>
</dbReference>